<comment type="similarity">
    <text evidence="1">Belongs to the SfsA family.</text>
</comment>
<gene>
    <name evidence="1 4" type="primary">sfsA</name>
    <name evidence="4" type="ORF">CLORY_36130</name>
</gene>
<dbReference type="Pfam" id="PF03749">
    <property type="entry name" value="SfsA"/>
    <property type="match status" value="1"/>
</dbReference>
<dbReference type="InterPro" id="IPR041465">
    <property type="entry name" value="SfsA_N"/>
</dbReference>
<evidence type="ECO:0000256" key="1">
    <source>
        <dbReference type="HAMAP-Rule" id="MF_00095"/>
    </source>
</evidence>
<dbReference type="NCBIfam" id="TIGR00230">
    <property type="entry name" value="sfsA"/>
    <property type="match status" value="1"/>
</dbReference>
<evidence type="ECO:0000313" key="4">
    <source>
        <dbReference type="EMBL" id="OPJ58383.1"/>
    </source>
</evidence>
<feature type="domain" description="SfsA N-terminal OB" evidence="3">
    <location>
        <begin position="13"/>
        <end position="80"/>
    </location>
</feature>
<evidence type="ECO:0000313" key="5">
    <source>
        <dbReference type="Proteomes" id="UP000190080"/>
    </source>
</evidence>
<dbReference type="EMBL" id="MZGV01000057">
    <property type="protein sequence ID" value="OPJ58383.1"/>
    <property type="molecule type" value="Genomic_DNA"/>
</dbReference>
<accession>A0A1V4IEK5</accession>
<organism evidence="4 5">
    <name type="scientific">Clostridium oryzae</name>
    <dbReference type="NCBI Taxonomy" id="1450648"/>
    <lineage>
        <taxon>Bacteria</taxon>
        <taxon>Bacillati</taxon>
        <taxon>Bacillota</taxon>
        <taxon>Clostridia</taxon>
        <taxon>Eubacteriales</taxon>
        <taxon>Clostridiaceae</taxon>
        <taxon>Clostridium</taxon>
    </lineage>
</organism>
<dbReference type="CDD" id="cd22359">
    <property type="entry name" value="SfsA-like_bacterial"/>
    <property type="match status" value="1"/>
</dbReference>
<reference evidence="4 5" key="1">
    <citation type="submission" date="2017-03" db="EMBL/GenBank/DDBJ databases">
        <title>Genome sequence of Clostridium oryzae DSM 28571.</title>
        <authorList>
            <person name="Poehlein A."/>
            <person name="Daniel R."/>
        </authorList>
    </citation>
    <scope>NUCLEOTIDE SEQUENCE [LARGE SCALE GENOMIC DNA]</scope>
    <source>
        <strain evidence="4 5">DSM 28571</strain>
    </source>
</reference>
<dbReference type="PANTHER" id="PTHR30545:SF2">
    <property type="entry name" value="SUGAR FERMENTATION STIMULATION PROTEIN A"/>
    <property type="match status" value="1"/>
</dbReference>
<dbReference type="InterPro" id="IPR005224">
    <property type="entry name" value="SfsA"/>
</dbReference>
<dbReference type="AlphaFoldDB" id="A0A1V4IEK5"/>
<evidence type="ECO:0000259" key="3">
    <source>
        <dbReference type="Pfam" id="PF17746"/>
    </source>
</evidence>
<proteinExistence type="inferred from homology"/>
<feature type="domain" description="Sugar fermentation stimulation protein C-terminal" evidence="2">
    <location>
        <begin position="83"/>
        <end position="220"/>
    </location>
</feature>
<protein>
    <recommendedName>
        <fullName evidence="1">Sugar fermentation stimulation protein homolog</fullName>
    </recommendedName>
</protein>
<dbReference type="GO" id="GO:0003677">
    <property type="term" value="F:DNA binding"/>
    <property type="evidence" value="ECO:0007669"/>
    <property type="project" value="InterPro"/>
</dbReference>
<keyword evidence="5" id="KW-1185">Reference proteome</keyword>
<dbReference type="Proteomes" id="UP000190080">
    <property type="component" value="Unassembled WGS sequence"/>
</dbReference>
<evidence type="ECO:0000259" key="2">
    <source>
        <dbReference type="Pfam" id="PF03749"/>
    </source>
</evidence>
<dbReference type="RefSeq" id="WP_079427079.1">
    <property type="nucleotide sequence ID" value="NZ_MZGV01000057.1"/>
</dbReference>
<dbReference type="Gene3D" id="3.40.1350.60">
    <property type="match status" value="1"/>
</dbReference>
<dbReference type="Pfam" id="PF17746">
    <property type="entry name" value="SfsA_N"/>
    <property type="match status" value="1"/>
</dbReference>
<dbReference type="FunFam" id="2.40.50.580:FF:000002">
    <property type="entry name" value="Sugar fermentation stimulation protein homolog"/>
    <property type="match status" value="1"/>
</dbReference>
<dbReference type="OrthoDB" id="9802365at2"/>
<sequence>MWINKKVVKAKFLRRPNRFQAYVKLENQEIEECVHVPNTGRCKEILIAGAKVILREELNPARKTRYDLIAVYKGSKLINIDSQIPNKVVDEALRLNNIEGLEKYDIIEREKTFGNSRFDFKLKSSKDMKEYYLEVKGVTLEENGHAMFPDAPTERGRKHVIELEQVLRHGKGAGILFLIQMEDVNNFSPNDITDVKFADSLRHAYNCGVQVMAYACKTTERSITLNERVQVIL</sequence>
<dbReference type="PANTHER" id="PTHR30545">
    <property type="entry name" value="SUGAR FERMENTATION STIMULATION PROTEIN A"/>
    <property type="match status" value="1"/>
</dbReference>
<name>A0A1V4IEK5_9CLOT</name>
<dbReference type="Gene3D" id="2.40.50.580">
    <property type="match status" value="1"/>
</dbReference>
<comment type="caution">
    <text evidence="4">The sequence shown here is derived from an EMBL/GenBank/DDBJ whole genome shotgun (WGS) entry which is preliminary data.</text>
</comment>
<dbReference type="STRING" id="1450648.CLORY_36130"/>
<dbReference type="InterPro" id="IPR040452">
    <property type="entry name" value="SfsA_C"/>
</dbReference>
<dbReference type="HAMAP" id="MF_00095">
    <property type="entry name" value="SfsA"/>
    <property type="match status" value="1"/>
</dbReference>